<feature type="region of interest" description="Disordered" evidence="1">
    <location>
        <begin position="362"/>
        <end position="382"/>
    </location>
</feature>
<gene>
    <name evidence="3" type="ordered locus">Metme_4232</name>
</gene>
<feature type="chain" id="PRO_5003396321" description="DUF11 domain-containing protein" evidence="2">
    <location>
        <begin position="29"/>
        <end position="382"/>
    </location>
</feature>
<dbReference type="AlphaFoldDB" id="G0A240"/>
<evidence type="ECO:0008006" key="5">
    <source>
        <dbReference type="Google" id="ProtNLM"/>
    </source>
</evidence>
<dbReference type="EMBL" id="CP002738">
    <property type="protein sequence ID" value="AEG02583.1"/>
    <property type="molecule type" value="Genomic_DNA"/>
</dbReference>
<reference key="2">
    <citation type="submission" date="2011-05" db="EMBL/GenBank/DDBJ databases">
        <title>Complete genome sequence of the aerobic marine methanotroph Methylomonas methanica MC09.</title>
        <authorList>
            <person name="Boden R."/>
            <person name="Cunliffe M."/>
            <person name="Scanlan J."/>
            <person name="Moussard H."/>
            <person name="Kits K.D."/>
            <person name="Klotz M."/>
            <person name="Jetten M."/>
            <person name="Vuilleumier S."/>
            <person name="Han J."/>
            <person name="Peters L."/>
            <person name="Mikhailova N."/>
            <person name="Teshima H."/>
            <person name="Tapia R."/>
            <person name="Kyrpides N."/>
            <person name="Ivanova N."/>
            <person name="Pagani I."/>
            <person name="Cheng J.-F."/>
            <person name="Goodwin L."/>
            <person name="Han C."/>
            <person name="Hauser L."/>
            <person name="Land M."/>
            <person name="Lapidus A."/>
            <person name="Lucas S."/>
            <person name="Pitluck S."/>
            <person name="Woyke T."/>
            <person name="Stein L.Y."/>
            <person name="Murrell C."/>
        </authorList>
    </citation>
    <scope>NUCLEOTIDE SEQUENCE</scope>
    <source>
        <strain>MC09</strain>
    </source>
</reference>
<feature type="signal peptide" evidence="2">
    <location>
        <begin position="1"/>
        <end position="28"/>
    </location>
</feature>
<dbReference type="KEGG" id="mmt:Metme_4232"/>
<dbReference type="HOGENOM" id="CLU_723222_0_0_6"/>
<dbReference type="Proteomes" id="UP000008888">
    <property type="component" value="Chromosome"/>
</dbReference>
<evidence type="ECO:0000256" key="1">
    <source>
        <dbReference type="SAM" id="MobiDB-lite"/>
    </source>
</evidence>
<protein>
    <recommendedName>
        <fullName evidence="5">DUF11 domain-containing protein</fullName>
    </recommendedName>
</protein>
<evidence type="ECO:0000313" key="4">
    <source>
        <dbReference type="Proteomes" id="UP000008888"/>
    </source>
</evidence>
<keyword evidence="4" id="KW-1185">Reference proteome</keyword>
<evidence type="ECO:0000313" key="3">
    <source>
        <dbReference type="EMBL" id="AEG02583.1"/>
    </source>
</evidence>
<dbReference type="OrthoDB" id="7065937at2"/>
<name>G0A240_METMM</name>
<organism evidence="3 4">
    <name type="scientific">Methylomonas methanica (strain DSM 25384 / MC09)</name>
    <dbReference type="NCBI Taxonomy" id="857087"/>
    <lineage>
        <taxon>Bacteria</taxon>
        <taxon>Pseudomonadati</taxon>
        <taxon>Pseudomonadota</taxon>
        <taxon>Gammaproteobacteria</taxon>
        <taxon>Methylococcales</taxon>
        <taxon>Methylococcaceae</taxon>
        <taxon>Methylomonas</taxon>
    </lineage>
</organism>
<keyword evidence="2" id="KW-0732">Signal</keyword>
<proteinExistence type="predicted"/>
<dbReference type="RefSeq" id="WP_013820798.1">
    <property type="nucleotide sequence ID" value="NC_015572.1"/>
</dbReference>
<accession>G0A240</accession>
<sequence length="382" mass="40969">MERNKRLPLLPALYLTALSALSSTVVQADLLGLTANLPTVTFGATGVIEYNANTSTVTVSGDPSKLFSLFPVIDAEVIDTSTEDIKDIAITFQIDATGNIVPNDAATPDLIVTGAIDVDGDGIVDYSGTLLSAEVSQFGFQNGTSGGDDVFDLRLNRIGGDLAYLYSGRDLAISILSAANNEYATPFDGGFNTTWQSQASGKIGSTPSSSSVPPASDNCHLKMVAKCSVDGGPYRNKCRIKVTKSANHWERYEYAYNGQTFQMSKYGTHGYSIPAWATSFPTTQVTFKYNVTNDGDNPVSNILIEDSFDTPISGYQTSLAPGTSLSTTRTVELSEGIENDVTVLGNHGSEMCASTDIVVVRDKRRERKPHDNDDFKNKGNTN</sequence>
<reference evidence="3 4" key="1">
    <citation type="journal article" date="2011" name="J. Bacteriol.">
        <title>Complete Genome Sequence of the Aerobic Marine Methanotroph Methylomonas methanica MC09.</title>
        <authorList>
            <person name="Boden R."/>
            <person name="Cunliffe M."/>
            <person name="Scanlan J."/>
            <person name="Moussard H."/>
            <person name="Kits K.D."/>
            <person name="Klotz M.G."/>
            <person name="Jetten M.S."/>
            <person name="Vuilleumier S."/>
            <person name="Han J."/>
            <person name="Peters L."/>
            <person name="Mikhailova N."/>
            <person name="Teshima H."/>
            <person name="Tapia R."/>
            <person name="Kyrpides N."/>
            <person name="Ivanova N."/>
            <person name="Pagani I."/>
            <person name="Cheng J.F."/>
            <person name="Goodwin L."/>
            <person name="Han C."/>
            <person name="Hauser L."/>
            <person name="Land M.L."/>
            <person name="Lapidus A."/>
            <person name="Lucas S."/>
            <person name="Pitluck S."/>
            <person name="Woyke T."/>
            <person name="Stein L."/>
            <person name="Murrell J.C."/>
        </authorList>
    </citation>
    <scope>NUCLEOTIDE SEQUENCE [LARGE SCALE GENOMIC DNA]</scope>
    <source>
        <strain evidence="3 4">MC09</strain>
    </source>
</reference>
<evidence type="ECO:0000256" key="2">
    <source>
        <dbReference type="SAM" id="SignalP"/>
    </source>
</evidence>
<reference evidence="4" key="3">
    <citation type="submission" date="2011-05" db="EMBL/GenBank/DDBJ databases">
        <title>Complete sequence of Methylomonas methanica MC09.</title>
        <authorList>
            <consortium name="US DOE Joint Genome Institute"/>
            <person name="Lucas S."/>
            <person name="Han J."/>
            <person name="Lapidus A."/>
            <person name="Cheng J.-F."/>
            <person name="Goodwin L."/>
            <person name="Pitluck S."/>
            <person name="Peters L."/>
            <person name="Mikhailova N."/>
            <person name="Teshima H."/>
            <person name="Han C."/>
            <person name="Tapia R."/>
            <person name="Land M."/>
            <person name="Hauser L."/>
            <person name="Kyrpides N."/>
            <person name="Ivanova N."/>
            <person name="Pagani I."/>
            <person name="Stein L."/>
            <person name="Woyke T."/>
        </authorList>
    </citation>
    <scope>NUCLEOTIDE SEQUENCE [LARGE SCALE GENOMIC DNA]</scope>
    <source>
        <strain evidence="4">MC09</strain>
    </source>
</reference>